<reference evidence="1 2" key="1">
    <citation type="submission" date="2024-08" db="EMBL/GenBank/DDBJ databases">
        <authorList>
            <person name="Cucini C."/>
            <person name="Frati F."/>
        </authorList>
    </citation>
    <scope>NUCLEOTIDE SEQUENCE [LARGE SCALE GENOMIC DNA]</scope>
</reference>
<organism evidence="1 2">
    <name type="scientific">Orchesella dallaii</name>
    <dbReference type="NCBI Taxonomy" id="48710"/>
    <lineage>
        <taxon>Eukaryota</taxon>
        <taxon>Metazoa</taxon>
        <taxon>Ecdysozoa</taxon>
        <taxon>Arthropoda</taxon>
        <taxon>Hexapoda</taxon>
        <taxon>Collembola</taxon>
        <taxon>Entomobryomorpha</taxon>
        <taxon>Entomobryoidea</taxon>
        <taxon>Orchesellidae</taxon>
        <taxon>Orchesellinae</taxon>
        <taxon>Orchesella</taxon>
    </lineage>
</organism>
<evidence type="ECO:0000313" key="1">
    <source>
        <dbReference type="EMBL" id="CAL8083619.1"/>
    </source>
</evidence>
<comment type="caution">
    <text evidence="1">The sequence shown here is derived from an EMBL/GenBank/DDBJ whole genome shotgun (WGS) entry which is preliminary data.</text>
</comment>
<dbReference type="Proteomes" id="UP001642540">
    <property type="component" value="Unassembled WGS sequence"/>
</dbReference>
<keyword evidence="2" id="KW-1185">Reference proteome</keyword>
<evidence type="ECO:0000313" key="2">
    <source>
        <dbReference type="Proteomes" id="UP001642540"/>
    </source>
</evidence>
<gene>
    <name evidence="1" type="ORF">ODALV1_LOCUS5548</name>
</gene>
<name>A0ABP1PZD7_9HEXA</name>
<protein>
    <submittedName>
        <fullName evidence="1">Uncharacterized protein</fullName>
    </submittedName>
</protein>
<proteinExistence type="predicted"/>
<accession>A0ABP1PZD7</accession>
<sequence length="129" mass="15000">MLLKRHCGNPNSKELVRCWRTIYSVCTQEDVYDVEGLICQVNNSFKNLKLHEEHNRVSILHQKSSGAYDIKFDEQIQAMLGMSEMTVLADTPITSLKKADFGPFFGHGQQRMYRSQGNGFHTYYMPHRR</sequence>
<dbReference type="EMBL" id="CAXLJM020000016">
    <property type="protein sequence ID" value="CAL8083619.1"/>
    <property type="molecule type" value="Genomic_DNA"/>
</dbReference>